<proteinExistence type="predicted"/>
<feature type="transmembrane region" description="Helical" evidence="1">
    <location>
        <begin position="108"/>
        <end position="125"/>
    </location>
</feature>
<name>A0A1F7FDV2_UNCRA</name>
<evidence type="ECO:0000313" key="3">
    <source>
        <dbReference type="Proteomes" id="UP000179243"/>
    </source>
</evidence>
<dbReference type="EMBL" id="MFYX01000067">
    <property type="protein sequence ID" value="OGK04667.1"/>
    <property type="molecule type" value="Genomic_DNA"/>
</dbReference>
<dbReference type="AlphaFoldDB" id="A0A1F7FDV2"/>
<evidence type="ECO:0000313" key="2">
    <source>
        <dbReference type="EMBL" id="OGK04667.1"/>
    </source>
</evidence>
<comment type="caution">
    <text evidence="2">The sequence shown here is derived from an EMBL/GenBank/DDBJ whole genome shotgun (WGS) entry which is preliminary data.</text>
</comment>
<keyword evidence="1" id="KW-1133">Transmembrane helix</keyword>
<evidence type="ECO:0000256" key="1">
    <source>
        <dbReference type="SAM" id="Phobius"/>
    </source>
</evidence>
<accession>A0A1F7FDV2</accession>
<organism evidence="2 3">
    <name type="scientific">Candidatus Raymondbacteria bacterium RIFOXYD12_FULL_49_13</name>
    <dbReference type="NCBI Taxonomy" id="1817890"/>
    <lineage>
        <taxon>Bacteria</taxon>
        <taxon>Raymondiibacteriota</taxon>
    </lineage>
</organism>
<sequence length="147" mass="16530">MKNILPVLALTLLAVLFVLPQESHAKKVKKIVHVLAPFTPILEERRPESPIIVQAKKGDRFPLVQEGEYWAQVYIPEKDEVGWIEIGLETKKIEVLDSDSRLPFLRDILIFAIILGAIGIVVLIMRNYHEAKRKKALESVGGAGEGR</sequence>
<keyword evidence="1" id="KW-0812">Transmembrane</keyword>
<reference evidence="2 3" key="1">
    <citation type="journal article" date="2016" name="Nat. Commun.">
        <title>Thousands of microbial genomes shed light on interconnected biogeochemical processes in an aquifer system.</title>
        <authorList>
            <person name="Anantharaman K."/>
            <person name="Brown C.T."/>
            <person name="Hug L.A."/>
            <person name="Sharon I."/>
            <person name="Castelle C.J."/>
            <person name="Probst A.J."/>
            <person name="Thomas B.C."/>
            <person name="Singh A."/>
            <person name="Wilkins M.J."/>
            <person name="Karaoz U."/>
            <person name="Brodie E.L."/>
            <person name="Williams K.H."/>
            <person name="Hubbard S.S."/>
            <person name="Banfield J.F."/>
        </authorList>
    </citation>
    <scope>NUCLEOTIDE SEQUENCE [LARGE SCALE GENOMIC DNA]</scope>
</reference>
<protein>
    <recommendedName>
        <fullName evidence="4">SH3b domain-containing protein</fullName>
    </recommendedName>
</protein>
<evidence type="ECO:0008006" key="4">
    <source>
        <dbReference type="Google" id="ProtNLM"/>
    </source>
</evidence>
<gene>
    <name evidence="2" type="ORF">A2519_21045</name>
</gene>
<dbReference type="Proteomes" id="UP000179243">
    <property type="component" value="Unassembled WGS sequence"/>
</dbReference>
<keyword evidence="1" id="KW-0472">Membrane</keyword>